<gene>
    <name evidence="2" type="ORF">EZS28_006744</name>
</gene>
<dbReference type="EMBL" id="SNRW01001114">
    <property type="protein sequence ID" value="KAA6397726.1"/>
    <property type="molecule type" value="Genomic_DNA"/>
</dbReference>
<feature type="compositionally biased region" description="Polar residues" evidence="1">
    <location>
        <begin position="166"/>
        <end position="185"/>
    </location>
</feature>
<dbReference type="Proteomes" id="UP000324800">
    <property type="component" value="Unassembled WGS sequence"/>
</dbReference>
<feature type="compositionally biased region" description="Low complexity" evidence="1">
    <location>
        <begin position="242"/>
        <end position="271"/>
    </location>
</feature>
<feature type="compositionally biased region" description="Low complexity" evidence="1">
    <location>
        <begin position="311"/>
        <end position="345"/>
    </location>
</feature>
<sequence length="356" mass="37680">MMSKVMSNQNLVREVMENMNQSSNNKQQELKEYAKSPRIGVTTDIERLGAPHPTPGTQNRMGGQMLSNISNDKNMLSTTIDGSNLQQNQQQEENEEANFINSTYHSPPTRHISLGARSSAVQQQNDVHSGQNKGGLITAGQISNMFTVASSDNILSKINRSTSNQRYVTSQSQLHQSGGNASVPHSSLSQSTTLTVVNPTQQQQQQQQLQENKNMAHYSPLAQSSLSQSTSSQLVVGIQQQSSSSSSSSSNASSTSNTSGNTSNNPTSGSSQPLSPIITSQRSSQANQTKNKSPLAVMSQPKKQIESKKQTGLGLNSVGSGNSGTGSSNANTGTGSGSSNSSSGTDTKNQAGNKLK</sequence>
<evidence type="ECO:0000256" key="1">
    <source>
        <dbReference type="SAM" id="MobiDB-lite"/>
    </source>
</evidence>
<feature type="compositionally biased region" description="Low complexity" evidence="1">
    <location>
        <begin position="219"/>
        <end position="234"/>
    </location>
</feature>
<comment type="caution">
    <text evidence="2">The sequence shown here is derived from an EMBL/GenBank/DDBJ whole genome shotgun (WGS) entry which is preliminary data.</text>
</comment>
<organism evidence="2 3">
    <name type="scientific">Streblomastix strix</name>
    <dbReference type="NCBI Taxonomy" id="222440"/>
    <lineage>
        <taxon>Eukaryota</taxon>
        <taxon>Metamonada</taxon>
        <taxon>Preaxostyla</taxon>
        <taxon>Oxymonadida</taxon>
        <taxon>Streblomastigidae</taxon>
        <taxon>Streblomastix</taxon>
    </lineage>
</organism>
<reference evidence="2 3" key="1">
    <citation type="submission" date="2019-03" db="EMBL/GenBank/DDBJ databases">
        <title>Single cell metagenomics reveals metabolic interactions within the superorganism composed of flagellate Streblomastix strix and complex community of Bacteroidetes bacteria on its surface.</title>
        <authorList>
            <person name="Treitli S.C."/>
            <person name="Kolisko M."/>
            <person name="Husnik F."/>
            <person name="Keeling P."/>
            <person name="Hampl V."/>
        </authorList>
    </citation>
    <scope>NUCLEOTIDE SEQUENCE [LARGE SCALE GENOMIC DNA]</scope>
    <source>
        <strain evidence="2">ST1C</strain>
    </source>
</reference>
<feature type="region of interest" description="Disordered" evidence="1">
    <location>
        <begin position="219"/>
        <end position="356"/>
    </location>
</feature>
<accession>A0A5J4WT71</accession>
<feature type="compositionally biased region" description="Polar residues" evidence="1">
    <location>
        <begin position="272"/>
        <end position="292"/>
    </location>
</feature>
<protein>
    <submittedName>
        <fullName evidence="2">Uncharacterized protein</fullName>
    </submittedName>
</protein>
<feature type="region of interest" description="Disordered" evidence="1">
    <location>
        <begin position="166"/>
        <end position="191"/>
    </location>
</feature>
<feature type="compositionally biased region" description="Polar residues" evidence="1">
    <location>
        <begin position="346"/>
        <end position="356"/>
    </location>
</feature>
<dbReference type="AlphaFoldDB" id="A0A5J4WT71"/>
<proteinExistence type="predicted"/>
<name>A0A5J4WT71_9EUKA</name>
<evidence type="ECO:0000313" key="2">
    <source>
        <dbReference type="EMBL" id="KAA6397726.1"/>
    </source>
</evidence>
<evidence type="ECO:0000313" key="3">
    <source>
        <dbReference type="Proteomes" id="UP000324800"/>
    </source>
</evidence>